<dbReference type="GeneID" id="4487079"/>
<gene>
    <name evidence="3" type="ordered locus">AHA_1409</name>
</gene>
<dbReference type="InterPro" id="IPR004046">
    <property type="entry name" value="GST_C"/>
</dbReference>
<dbReference type="Pfam" id="PF13409">
    <property type="entry name" value="GST_N_2"/>
    <property type="match status" value="1"/>
</dbReference>
<dbReference type="InterPro" id="IPR036282">
    <property type="entry name" value="Glutathione-S-Trfase_C_sf"/>
</dbReference>
<accession>A0KI47</accession>
<dbReference type="EnsemblBacteria" id="ABK38807">
    <property type="protein sequence ID" value="ABK38807"/>
    <property type="gene ID" value="AHA_1409"/>
</dbReference>
<feature type="domain" description="GST N-terminal" evidence="1">
    <location>
        <begin position="1"/>
        <end position="81"/>
    </location>
</feature>
<dbReference type="HOGENOM" id="CLU_011226_6_0_6"/>
<dbReference type="PANTHER" id="PTHR44051">
    <property type="entry name" value="GLUTATHIONE S-TRANSFERASE-RELATED"/>
    <property type="match status" value="1"/>
</dbReference>
<dbReference type="SUPFAM" id="SSF47616">
    <property type="entry name" value="GST C-terminal domain-like"/>
    <property type="match status" value="1"/>
</dbReference>
<name>A0KI47_AERHH</name>
<dbReference type="CDD" id="cd03056">
    <property type="entry name" value="GST_N_4"/>
    <property type="match status" value="1"/>
</dbReference>
<keyword evidence="3" id="KW-0808">Transferase</keyword>
<feature type="domain" description="GST C-terminal" evidence="2">
    <location>
        <begin position="83"/>
        <end position="204"/>
    </location>
</feature>
<evidence type="ECO:0000259" key="1">
    <source>
        <dbReference type="PROSITE" id="PS50404"/>
    </source>
</evidence>
<evidence type="ECO:0000313" key="4">
    <source>
        <dbReference type="Proteomes" id="UP000000756"/>
    </source>
</evidence>
<proteinExistence type="predicted"/>
<dbReference type="KEGG" id="aha:AHA_1409"/>
<dbReference type="OrthoDB" id="9797500at2"/>
<dbReference type="EMBL" id="CP000462">
    <property type="protein sequence ID" value="ABK38807.1"/>
    <property type="molecule type" value="Genomic_DNA"/>
</dbReference>
<dbReference type="InterPro" id="IPR036249">
    <property type="entry name" value="Thioredoxin-like_sf"/>
</dbReference>
<dbReference type="AlphaFoldDB" id="A0KI47"/>
<dbReference type="PANTHER" id="PTHR44051:SF2">
    <property type="entry name" value="HYPOTHETICAL GLUTATHIONE S-TRANSFERASE LIKE PROTEIN"/>
    <property type="match status" value="1"/>
</dbReference>
<protein>
    <submittedName>
        <fullName evidence="3">Glutathione S-transferase family protein</fullName>
    </submittedName>
</protein>
<dbReference type="SFLD" id="SFLDG01151">
    <property type="entry name" value="Main.2:_Nu-like"/>
    <property type="match status" value="1"/>
</dbReference>
<dbReference type="RefSeq" id="WP_011705311.1">
    <property type="nucleotide sequence ID" value="NC_008570.1"/>
</dbReference>
<dbReference type="PATRIC" id="fig|380703.7.peg.1417"/>
<dbReference type="SFLD" id="SFLDS00019">
    <property type="entry name" value="Glutathione_Transferase_(cytos"/>
    <property type="match status" value="1"/>
</dbReference>
<dbReference type="Gene3D" id="3.40.30.10">
    <property type="entry name" value="Glutaredoxin"/>
    <property type="match status" value="1"/>
</dbReference>
<sequence length="204" mass="22936">MRLYGDLKSGNCYKPWLLARWLELPLDWVPVDVLAGETRTPDFLAINPNGKIPVLELAHGDTLAESNAILFYLAQGSPLWPTEPRQQAEVLKWLFFEQYSHEPYIAVARFIVHYLGRPEYQEARLDGLKAGGEKALAVLEQQLKQSPYLCGDSPTIADIALYAYTHVAEEGIFSLQGWPAIRDWIARIEAHPRHLSLPAACQAG</sequence>
<evidence type="ECO:0000259" key="2">
    <source>
        <dbReference type="PROSITE" id="PS50405"/>
    </source>
</evidence>
<dbReference type="GO" id="GO:0016740">
    <property type="term" value="F:transferase activity"/>
    <property type="evidence" value="ECO:0007669"/>
    <property type="project" value="UniProtKB-KW"/>
</dbReference>
<dbReference type="STRING" id="380703.AHA_1409"/>
<dbReference type="Pfam" id="PF00043">
    <property type="entry name" value="GST_C"/>
    <property type="match status" value="1"/>
</dbReference>
<dbReference type="PROSITE" id="PS50405">
    <property type="entry name" value="GST_CTER"/>
    <property type="match status" value="1"/>
</dbReference>
<evidence type="ECO:0000313" key="3">
    <source>
        <dbReference type="EMBL" id="ABK38807.1"/>
    </source>
</evidence>
<dbReference type="Gene3D" id="1.20.1050.10">
    <property type="match status" value="1"/>
</dbReference>
<dbReference type="SUPFAM" id="SSF52833">
    <property type="entry name" value="Thioredoxin-like"/>
    <property type="match status" value="1"/>
</dbReference>
<reference evidence="3 4" key="1">
    <citation type="journal article" date="2006" name="J. Bacteriol.">
        <title>Genome sequence of Aeromonas hydrophila ATCC 7966T: jack of all trades.</title>
        <authorList>
            <person name="Seshadri R."/>
            <person name="Joseph S.W."/>
            <person name="Chopra A.K."/>
            <person name="Sha J."/>
            <person name="Shaw J."/>
            <person name="Graf J."/>
            <person name="Haft D."/>
            <person name="Wu M."/>
            <person name="Ren Q."/>
            <person name="Rosovitz M.J."/>
            <person name="Madupu R."/>
            <person name="Tallon L."/>
            <person name="Kim M."/>
            <person name="Jin S."/>
            <person name="Vuong H."/>
            <person name="Stine O.C."/>
            <person name="Ali A."/>
            <person name="Horneman A.J."/>
            <person name="Heidelberg J.F."/>
        </authorList>
    </citation>
    <scope>NUCLEOTIDE SEQUENCE [LARGE SCALE GENOMIC DNA]</scope>
    <source>
        <strain evidence="4">ATCC 7966 / DSM 30187 / BCRC 13018 / CCUG 14551 / JCM 1027 / KCTC 2358 / NCIMB 9240 / NCTC 8049</strain>
    </source>
</reference>
<dbReference type="InterPro" id="IPR004045">
    <property type="entry name" value="Glutathione_S-Trfase_N"/>
</dbReference>
<dbReference type="SFLD" id="SFLDG00358">
    <property type="entry name" value="Main_(cytGST)"/>
    <property type="match status" value="1"/>
</dbReference>
<organism evidence="3 4">
    <name type="scientific">Aeromonas hydrophila subsp. hydrophila (strain ATCC 7966 / DSM 30187 / BCRC 13018 / CCUG 14551 / JCM 1027 / KCTC 2358 / NCIMB 9240 / NCTC 8049)</name>
    <dbReference type="NCBI Taxonomy" id="380703"/>
    <lineage>
        <taxon>Bacteria</taxon>
        <taxon>Pseudomonadati</taxon>
        <taxon>Pseudomonadota</taxon>
        <taxon>Gammaproteobacteria</taxon>
        <taxon>Aeromonadales</taxon>
        <taxon>Aeromonadaceae</taxon>
        <taxon>Aeromonas</taxon>
    </lineage>
</organism>
<dbReference type="eggNOG" id="COG0625">
    <property type="taxonomic scope" value="Bacteria"/>
</dbReference>
<keyword evidence="4" id="KW-1185">Reference proteome</keyword>
<dbReference type="InterPro" id="IPR010987">
    <property type="entry name" value="Glutathione-S-Trfase_C-like"/>
</dbReference>
<dbReference type="InterPro" id="IPR040079">
    <property type="entry name" value="Glutathione_S-Trfase"/>
</dbReference>
<dbReference type="PROSITE" id="PS50404">
    <property type="entry name" value="GST_NTER"/>
    <property type="match status" value="1"/>
</dbReference>
<dbReference type="Proteomes" id="UP000000756">
    <property type="component" value="Chromosome"/>
</dbReference>